<sequence>IKEKAELQVQASKKREDDVGEAGRALAVVEKKLSKALSTSATVAELVQQATDERNLAVLYSGWAAYA</sequence>
<keyword evidence="2" id="KW-1185">Reference proteome</keyword>
<proteinExistence type="predicted"/>
<gene>
    <name evidence="1" type="primary">TEL1_1</name>
    <name evidence="1" type="ORF">LTS18_014824</name>
</gene>
<feature type="non-terminal residue" evidence="1">
    <location>
        <position position="1"/>
    </location>
</feature>
<evidence type="ECO:0000313" key="1">
    <source>
        <dbReference type="EMBL" id="KAK3071617.1"/>
    </source>
</evidence>
<comment type="caution">
    <text evidence="1">The sequence shown here is derived from an EMBL/GenBank/DDBJ whole genome shotgun (WGS) entry which is preliminary data.</text>
</comment>
<dbReference type="EMBL" id="JAWDJW010004820">
    <property type="protein sequence ID" value="KAK3071617.1"/>
    <property type="molecule type" value="Genomic_DNA"/>
</dbReference>
<evidence type="ECO:0000313" key="2">
    <source>
        <dbReference type="Proteomes" id="UP001186974"/>
    </source>
</evidence>
<reference evidence="1" key="1">
    <citation type="submission" date="2024-09" db="EMBL/GenBank/DDBJ databases">
        <title>Black Yeasts Isolated from many extreme environments.</title>
        <authorList>
            <person name="Coleine C."/>
            <person name="Stajich J.E."/>
            <person name="Selbmann L."/>
        </authorList>
    </citation>
    <scope>NUCLEOTIDE SEQUENCE</scope>
    <source>
        <strain evidence="1">CCFEE 5737</strain>
    </source>
</reference>
<keyword evidence="1" id="KW-0808">Transferase</keyword>
<protein>
    <submittedName>
        <fullName evidence="1">Serine/threonine-protein kinase tel1</fullName>
    </submittedName>
</protein>
<name>A0ACC3DGI5_9PEZI</name>
<organism evidence="1 2">
    <name type="scientific">Coniosporium uncinatum</name>
    <dbReference type="NCBI Taxonomy" id="93489"/>
    <lineage>
        <taxon>Eukaryota</taxon>
        <taxon>Fungi</taxon>
        <taxon>Dikarya</taxon>
        <taxon>Ascomycota</taxon>
        <taxon>Pezizomycotina</taxon>
        <taxon>Dothideomycetes</taxon>
        <taxon>Dothideomycetes incertae sedis</taxon>
        <taxon>Coniosporium</taxon>
    </lineage>
</organism>
<dbReference type="Proteomes" id="UP001186974">
    <property type="component" value="Unassembled WGS sequence"/>
</dbReference>
<accession>A0ACC3DGI5</accession>
<keyword evidence="1" id="KW-0418">Kinase</keyword>